<evidence type="ECO:0000256" key="1">
    <source>
        <dbReference type="ARBA" id="ARBA00008814"/>
    </source>
</evidence>
<feature type="chain" id="PRO_5038849076" evidence="2">
    <location>
        <begin position="22"/>
        <end position="333"/>
    </location>
</feature>
<keyword evidence="5" id="KW-1185">Reference proteome</keyword>
<dbReference type="PROSITE" id="PS50983">
    <property type="entry name" value="FE_B12_PBP"/>
    <property type="match status" value="1"/>
</dbReference>
<evidence type="ECO:0000313" key="4">
    <source>
        <dbReference type="EMBL" id="ABD13585.1"/>
    </source>
</evidence>
<dbReference type="HOGENOM" id="CLU_038034_7_2_11"/>
<comment type="similarity">
    <text evidence="1">Belongs to the bacterial solute-binding protein 8 family.</text>
</comment>
<dbReference type="SUPFAM" id="SSF53807">
    <property type="entry name" value="Helical backbone' metal receptor"/>
    <property type="match status" value="1"/>
</dbReference>
<organism evidence="4 5">
    <name type="scientific">Frankia casuarinae (strain DSM 45818 / CECT 9043 / HFP020203 / CcI3)</name>
    <dbReference type="NCBI Taxonomy" id="106370"/>
    <lineage>
        <taxon>Bacteria</taxon>
        <taxon>Bacillati</taxon>
        <taxon>Actinomycetota</taxon>
        <taxon>Actinomycetes</taxon>
        <taxon>Frankiales</taxon>
        <taxon>Frankiaceae</taxon>
        <taxon>Frankia</taxon>
    </lineage>
</organism>
<keyword evidence="2" id="KW-0732">Signal</keyword>
<dbReference type="PhylomeDB" id="Q2J557"/>
<evidence type="ECO:0000259" key="3">
    <source>
        <dbReference type="PROSITE" id="PS50983"/>
    </source>
</evidence>
<proteinExistence type="inferred from homology"/>
<dbReference type="RefSeq" id="WP_011438594.1">
    <property type="nucleotide sequence ID" value="NC_007777.1"/>
</dbReference>
<feature type="domain" description="Fe/B12 periplasmic-binding" evidence="3">
    <location>
        <begin position="67"/>
        <end position="333"/>
    </location>
</feature>
<evidence type="ECO:0000313" key="5">
    <source>
        <dbReference type="Proteomes" id="UP000001937"/>
    </source>
</evidence>
<name>Q2J557_FRACC</name>
<dbReference type="PANTHER" id="PTHR30535">
    <property type="entry name" value="VITAMIN B12-BINDING PROTEIN"/>
    <property type="match status" value="1"/>
</dbReference>
<dbReference type="OrthoDB" id="9797850at2"/>
<dbReference type="InterPro" id="IPR002491">
    <property type="entry name" value="ABC_transptr_periplasmic_BD"/>
</dbReference>
<dbReference type="eggNOG" id="COG0614">
    <property type="taxonomic scope" value="Bacteria"/>
</dbReference>
<gene>
    <name evidence="4" type="ordered locus">Francci3_4239</name>
</gene>
<dbReference type="AlphaFoldDB" id="Q2J557"/>
<protein>
    <submittedName>
        <fullName evidence="4">Periplasmic binding protein</fullName>
    </submittedName>
</protein>
<feature type="signal peptide" evidence="2">
    <location>
        <begin position="1"/>
        <end position="21"/>
    </location>
</feature>
<dbReference type="Gene3D" id="3.40.50.1980">
    <property type="entry name" value="Nitrogenase molybdenum iron protein domain"/>
    <property type="match status" value="2"/>
</dbReference>
<sequence>MKKLGAGVAVAALLVVTAGLTGCGSGSTTGAGSASAADARSAPAGTRYPVEVANCGRTLHFDEAPARVVSGWTTSTELLIELGLTDRIVGQYNTSSGTPAAKYASVEAKLPALGTGAPTREALLAARPDLIWADGSYLFDGRQLPTIAELAAQGTQVMILSGFCTDDATKATVRDVDTDLTALGMIFGIPGRARQVQADINERLRQVATKIQGRDPVPVAVVATYQGTVYTYDGVYTDIARLAGARNIYAGTLPKGKYFSELSVEDLISKNPGTLVYLLSGSETEAEARKFLTSRLPTVAAVRNNRVFFLPQSDSANLAGVEGVTKLAAALHA</sequence>
<dbReference type="PANTHER" id="PTHR30535:SF7">
    <property type="entry name" value="IRON(III) DICITRATE-BINDING PROTEIN"/>
    <property type="match status" value="1"/>
</dbReference>
<dbReference type="Pfam" id="PF01497">
    <property type="entry name" value="Peripla_BP_2"/>
    <property type="match status" value="1"/>
</dbReference>
<evidence type="ECO:0000256" key="2">
    <source>
        <dbReference type="SAM" id="SignalP"/>
    </source>
</evidence>
<dbReference type="KEGG" id="fra:Francci3_4239"/>
<dbReference type="InterPro" id="IPR050902">
    <property type="entry name" value="ABC_Transporter_SBP"/>
</dbReference>
<dbReference type="PROSITE" id="PS51257">
    <property type="entry name" value="PROKAR_LIPOPROTEIN"/>
    <property type="match status" value="1"/>
</dbReference>
<dbReference type="STRING" id="106370.Francci3_4239"/>
<reference evidence="4 5" key="1">
    <citation type="journal article" date="2007" name="Genome Res.">
        <title>Genome characteristics of facultatively symbiotic Frankia sp. strains reflect host range and host plant biogeography.</title>
        <authorList>
            <person name="Normand P."/>
            <person name="Lapierre P."/>
            <person name="Tisa L.S."/>
            <person name="Gogarten J.P."/>
            <person name="Alloisio N."/>
            <person name="Bagnarol E."/>
            <person name="Bassi C.A."/>
            <person name="Berry A.M."/>
            <person name="Bickhart D.M."/>
            <person name="Choisne N."/>
            <person name="Couloux A."/>
            <person name="Cournoyer B."/>
            <person name="Cruveiller S."/>
            <person name="Daubin V."/>
            <person name="Demange N."/>
            <person name="Francino M.P."/>
            <person name="Goltsman E."/>
            <person name="Huang Y."/>
            <person name="Kopp O.R."/>
            <person name="Labarre L."/>
            <person name="Lapidus A."/>
            <person name="Lavire C."/>
            <person name="Marechal J."/>
            <person name="Martinez M."/>
            <person name="Mastronunzio J.E."/>
            <person name="Mullin B.C."/>
            <person name="Niemann J."/>
            <person name="Pujic P."/>
            <person name="Rawnsley T."/>
            <person name="Rouy Z."/>
            <person name="Schenowitz C."/>
            <person name="Sellstedt A."/>
            <person name="Tavares F."/>
            <person name="Tomkins J.P."/>
            <person name="Vallenet D."/>
            <person name="Valverde C."/>
            <person name="Wall L.G."/>
            <person name="Wang Y."/>
            <person name="Medigue C."/>
            <person name="Benson D.R."/>
        </authorList>
    </citation>
    <scope>NUCLEOTIDE SEQUENCE [LARGE SCALE GENOMIC DNA]</scope>
    <source>
        <strain evidence="5">DSM 45818 / CECT 9043 / CcI3</strain>
    </source>
</reference>
<dbReference type="Proteomes" id="UP000001937">
    <property type="component" value="Chromosome"/>
</dbReference>
<accession>Q2J557</accession>
<dbReference type="EMBL" id="CP000249">
    <property type="protein sequence ID" value="ABD13585.1"/>
    <property type="molecule type" value="Genomic_DNA"/>
</dbReference>